<name>A0A1L3GH81_SYNAC</name>
<dbReference type="SUPFAM" id="SSF56655">
    <property type="entry name" value="Carbohydrate phosphatase"/>
    <property type="match status" value="1"/>
</dbReference>
<evidence type="ECO:0000256" key="2">
    <source>
        <dbReference type="ARBA" id="ARBA00008989"/>
    </source>
</evidence>
<keyword evidence="5 8" id="KW-0464">Manganese</keyword>
<evidence type="ECO:0000256" key="7">
    <source>
        <dbReference type="PIRNR" id="PIRNR004532"/>
    </source>
</evidence>
<evidence type="ECO:0000256" key="3">
    <source>
        <dbReference type="ARBA" id="ARBA00022723"/>
    </source>
</evidence>
<evidence type="ECO:0000256" key="4">
    <source>
        <dbReference type="ARBA" id="ARBA00022801"/>
    </source>
</evidence>
<dbReference type="AlphaFoldDB" id="A0A1L3GH81"/>
<evidence type="ECO:0000256" key="8">
    <source>
        <dbReference type="PIRSR" id="PIRSR004532-1"/>
    </source>
</evidence>
<feature type="binding site" evidence="8">
    <location>
        <position position="33"/>
    </location>
    <ligand>
        <name>Mn(2+)</name>
        <dbReference type="ChEBI" id="CHEBI:29035"/>
        <label>1</label>
    </ligand>
</feature>
<dbReference type="GO" id="GO:0030388">
    <property type="term" value="P:fructose 1,6-bisphosphate metabolic process"/>
    <property type="evidence" value="ECO:0007669"/>
    <property type="project" value="TreeGrafter"/>
</dbReference>
<dbReference type="EMBL" id="CP015518">
    <property type="protein sequence ID" value="APG25260.1"/>
    <property type="molecule type" value="Genomic_DNA"/>
</dbReference>
<feature type="binding site" evidence="9">
    <location>
        <position position="121"/>
    </location>
    <ligand>
        <name>substrate</name>
    </ligand>
</feature>
<dbReference type="Gene3D" id="3.30.540.10">
    <property type="entry name" value="Fructose-1,6-Bisphosphatase, subunit A, domain 1"/>
    <property type="match status" value="1"/>
</dbReference>
<feature type="binding site" evidence="8">
    <location>
        <position position="215"/>
    </location>
    <ligand>
        <name>Mn(2+)</name>
        <dbReference type="ChEBI" id="CHEBI:29035"/>
        <label>2</label>
    </ligand>
</feature>
<dbReference type="GO" id="GO:0046872">
    <property type="term" value="F:metal ion binding"/>
    <property type="evidence" value="ECO:0007669"/>
    <property type="project" value="UniProtKB-KW"/>
</dbReference>
<feature type="binding site" evidence="8">
    <location>
        <position position="87"/>
    </location>
    <ligand>
        <name>Mn(2+)</name>
        <dbReference type="ChEBI" id="CHEBI:29035"/>
        <label>2</label>
    </ligand>
</feature>
<dbReference type="PANTHER" id="PTHR30447:SF0">
    <property type="entry name" value="FRUCTOSE-1,6-BISPHOSPHATASE 1 CLASS 2-RELATED"/>
    <property type="match status" value="1"/>
</dbReference>
<dbReference type="OrthoDB" id="9779353at2"/>
<gene>
    <name evidence="10" type="ORF">A7E75_09730</name>
</gene>
<feature type="binding site" evidence="9">
    <location>
        <position position="212"/>
    </location>
    <ligand>
        <name>substrate</name>
    </ligand>
</feature>
<evidence type="ECO:0000256" key="6">
    <source>
        <dbReference type="ARBA" id="ARBA00023277"/>
    </source>
</evidence>
<feature type="binding site" evidence="9">
    <location>
        <begin position="166"/>
        <end position="168"/>
    </location>
    <ligand>
        <name>substrate</name>
    </ligand>
</feature>
<dbReference type="GO" id="GO:0042132">
    <property type="term" value="F:fructose 1,6-bisphosphate 1-phosphatase activity"/>
    <property type="evidence" value="ECO:0007669"/>
    <property type="project" value="UniProtKB-EC"/>
</dbReference>
<keyword evidence="3 8" id="KW-0479">Metal-binding</keyword>
<evidence type="ECO:0000256" key="5">
    <source>
        <dbReference type="ARBA" id="ARBA00023211"/>
    </source>
</evidence>
<dbReference type="STRING" id="29542.A6070_03730"/>
<keyword evidence="6 7" id="KW-0119">Carbohydrate metabolism</keyword>
<feature type="binding site" evidence="8">
    <location>
        <position position="90"/>
    </location>
    <ligand>
        <name>Mn(2+)</name>
        <dbReference type="ChEBI" id="CHEBI:29035"/>
        <label>2</label>
    </ligand>
</feature>
<dbReference type="NCBIfam" id="TIGR00330">
    <property type="entry name" value="glpX"/>
    <property type="match status" value="1"/>
</dbReference>
<dbReference type="GO" id="GO:0006094">
    <property type="term" value="P:gluconeogenesis"/>
    <property type="evidence" value="ECO:0007669"/>
    <property type="project" value="InterPro"/>
</dbReference>
<feature type="binding site" evidence="9">
    <location>
        <begin position="90"/>
        <end position="92"/>
    </location>
    <ligand>
        <name>substrate</name>
    </ligand>
</feature>
<dbReference type="PANTHER" id="PTHR30447">
    <property type="entry name" value="FRUCTOSE-1,6-BISPHOSPHATASE CLASS 2"/>
    <property type="match status" value="1"/>
</dbReference>
<keyword evidence="11" id="KW-1185">Reference proteome</keyword>
<proteinExistence type="inferred from homology"/>
<feature type="binding site" evidence="8">
    <location>
        <position position="57"/>
    </location>
    <ligand>
        <name>Mn(2+)</name>
        <dbReference type="ChEBI" id="CHEBI:29035"/>
        <label>1</label>
    </ligand>
</feature>
<evidence type="ECO:0000313" key="10">
    <source>
        <dbReference type="EMBL" id="APG25260.1"/>
    </source>
</evidence>
<evidence type="ECO:0000256" key="9">
    <source>
        <dbReference type="PIRSR" id="PIRSR004532-2"/>
    </source>
</evidence>
<dbReference type="PIRSF" id="PIRSF004532">
    <property type="entry name" value="GlpX"/>
    <property type="match status" value="1"/>
</dbReference>
<dbReference type="Gene3D" id="3.40.190.90">
    <property type="match status" value="1"/>
</dbReference>
<dbReference type="RefSeq" id="WP_072287110.1">
    <property type="nucleotide sequence ID" value="NZ_CP015455.1"/>
</dbReference>
<dbReference type="GO" id="GO:0005829">
    <property type="term" value="C:cytosol"/>
    <property type="evidence" value="ECO:0007669"/>
    <property type="project" value="TreeGrafter"/>
</dbReference>
<organism evidence="10 11">
    <name type="scientific">Syntrophotalea acetylenica</name>
    <name type="common">Pelobacter acetylenicus</name>
    <dbReference type="NCBI Taxonomy" id="29542"/>
    <lineage>
        <taxon>Bacteria</taxon>
        <taxon>Pseudomonadati</taxon>
        <taxon>Thermodesulfobacteriota</taxon>
        <taxon>Desulfuromonadia</taxon>
        <taxon>Desulfuromonadales</taxon>
        <taxon>Syntrophotaleaceae</taxon>
        <taxon>Syntrophotalea</taxon>
    </lineage>
</organism>
<dbReference type="KEGG" id="pace:A6070_03730"/>
<dbReference type="InterPro" id="IPR004464">
    <property type="entry name" value="FBPase_class-2/SBPase"/>
</dbReference>
<sequence length="319" mass="34166">MERNLAMDLVRVTEAAALACGRWVGKGNKDAADEAATEAMRRTLDSVEFCGTVVIGEGEMDEAPMLYIGEKVGKSCGGYPEVDIAVDPLEGTNICAKGKTGAITTIALAPKGGFLHAPDMYMEKIAVGPEAHGCIDLNESPEENLKRVADAKNCYVQDLTVVILDRPRHEKIISEVRRAGARIHLISDGDVAPAIAATVCGSGVDMLMGIGGAPEGVLAAAALKCMGGDMQGRLVFMNREEKTRARTMGIEDFDKIYTAEEMAQGDVVFAATGVTNGELLHGVRYVSGGAETHSIVMRSKSRTVRFIRAQHQFDFKPVY</sequence>
<dbReference type="FunFam" id="3.40.190.90:FF:000001">
    <property type="entry name" value="Fructose-1,6-bisphosphatase"/>
    <property type="match status" value="1"/>
</dbReference>
<dbReference type="GO" id="GO:0006071">
    <property type="term" value="P:glycerol metabolic process"/>
    <property type="evidence" value="ECO:0007669"/>
    <property type="project" value="InterPro"/>
</dbReference>
<protein>
    <recommendedName>
        <fullName evidence="7">Fructose-1,6-bisphosphatase</fullName>
    </recommendedName>
</protein>
<reference evidence="10 11" key="1">
    <citation type="journal article" date="2017" name="Genome Announc.">
        <title>Complete Genome Sequences of Two Acetylene-Fermenting Pelobacter acetylenicus Strains.</title>
        <authorList>
            <person name="Sutton J.M."/>
            <person name="Baesman S.M."/>
            <person name="Fierst J.L."/>
            <person name="Poret-Peterson A.T."/>
            <person name="Oremland R.S."/>
            <person name="Dunlap D.S."/>
            <person name="Akob D.M."/>
        </authorList>
    </citation>
    <scope>NUCLEOTIDE SEQUENCE [LARGE SCALE GENOMIC DNA]</scope>
    <source>
        <strain evidence="10 11">DSM 3247</strain>
    </source>
</reference>
<dbReference type="Proteomes" id="UP000182264">
    <property type="component" value="Chromosome"/>
</dbReference>
<evidence type="ECO:0000313" key="11">
    <source>
        <dbReference type="Proteomes" id="UP000182264"/>
    </source>
</evidence>
<dbReference type="Pfam" id="PF03320">
    <property type="entry name" value="FBPase_glpX"/>
    <property type="match status" value="1"/>
</dbReference>
<keyword evidence="4" id="KW-0378">Hydrolase</keyword>
<accession>A0A1L3GH81</accession>
<comment type="cofactor">
    <cofactor evidence="8">
        <name>Mn(2+)</name>
        <dbReference type="ChEBI" id="CHEBI:29035"/>
    </cofactor>
</comment>
<feature type="binding site" evidence="9">
    <location>
        <begin position="188"/>
        <end position="190"/>
    </location>
    <ligand>
        <name>substrate</name>
    </ligand>
</feature>
<comment type="similarity">
    <text evidence="2 7">Belongs to the FBPase class 2 family.</text>
</comment>
<evidence type="ECO:0000256" key="1">
    <source>
        <dbReference type="ARBA" id="ARBA00001273"/>
    </source>
</evidence>
<comment type="catalytic activity">
    <reaction evidence="1">
        <text>beta-D-fructose 1,6-bisphosphate + H2O = beta-D-fructose 6-phosphate + phosphate</text>
        <dbReference type="Rhea" id="RHEA:11064"/>
        <dbReference type="ChEBI" id="CHEBI:15377"/>
        <dbReference type="ChEBI" id="CHEBI:32966"/>
        <dbReference type="ChEBI" id="CHEBI:43474"/>
        <dbReference type="ChEBI" id="CHEBI:57634"/>
        <dbReference type="EC" id="3.1.3.11"/>
    </reaction>
</comment>
<dbReference type="CDD" id="cd01516">
    <property type="entry name" value="FBPase_glpX"/>
    <property type="match status" value="1"/>
</dbReference>